<dbReference type="PaxDb" id="515619-EUBREC_1473"/>
<reference evidence="1 2" key="1">
    <citation type="journal article" date="2009" name="Proc. Natl. Acad. Sci. U.S.A.">
        <title>Characterizing a model human gut microbiota composed of members of its two dominant bacterial phyla.</title>
        <authorList>
            <person name="Mahowald M.A."/>
            <person name="Rey F.E."/>
            <person name="Seedorf H."/>
            <person name="Turnbaugh P.J."/>
            <person name="Fulton R.S."/>
            <person name="Wollam A."/>
            <person name="Shah N."/>
            <person name="Wang C."/>
            <person name="Magrini V."/>
            <person name="Wilson R.K."/>
            <person name="Cantarel B.L."/>
            <person name="Coutinho P.M."/>
            <person name="Henrissat B."/>
            <person name="Crock L.W."/>
            <person name="Russell A."/>
            <person name="Verberkmoes N.C."/>
            <person name="Hettich R.L."/>
            <person name="Gordon J.I."/>
        </authorList>
    </citation>
    <scope>NUCLEOTIDE SEQUENCE [LARGE SCALE GENOMIC DNA]</scope>
    <source>
        <strain evidence="2">ATCC 33656 / DSM 3377 / JCM 17463 / KCTC 5835 / LMG 30912 / VPI 0990</strain>
    </source>
</reference>
<dbReference type="EMBL" id="CP001107">
    <property type="protein sequence ID" value="ACR75227.1"/>
    <property type="molecule type" value="Genomic_DNA"/>
</dbReference>
<evidence type="ECO:0000313" key="1">
    <source>
        <dbReference type="EMBL" id="ACR75227.1"/>
    </source>
</evidence>
<name>C4Z8Z6_AGARV</name>
<dbReference type="AlphaFoldDB" id="C4Z8Z6"/>
<evidence type="ECO:0000313" key="2">
    <source>
        <dbReference type="Proteomes" id="UP000001477"/>
    </source>
</evidence>
<organism evidence="1 2">
    <name type="scientific">Agathobacter rectalis (strain ATCC 33656 / DSM 3377 / JCM 17463 / KCTC 5835 / VPI 0990)</name>
    <name type="common">Eubacterium rectale</name>
    <dbReference type="NCBI Taxonomy" id="515619"/>
    <lineage>
        <taxon>Bacteria</taxon>
        <taxon>Bacillati</taxon>
        <taxon>Bacillota</taxon>
        <taxon>Clostridia</taxon>
        <taxon>Lachnospirales</taxon>
        <taxon>Lachnospiraceae</taxon>
        <taxon>Agathobacter</taxon>
    </lineage>
</organism>
<dbReference type="STRING" id="515619.EUBREC_1473"/>
<dbReference type="HOGENOM" id="CLU_3079986_0_0_9"/>
<proteinExistence type="predicted"/>
<dbReference type="KEGG" id="ere:EUBREC_1473"/>
<sequence length="52" mass="5805">MPDIRIPPMVQLNTINIYIVPLHIVFVNKKTTKYSVITGEKAKIPQGKCPVG</sequence>
<protein>
    <submittedName>
        <fullName evidence="1">Uncharacterized protein</fullName>
    </submittedName>
</protein>
<gene>
    <name evidence="1" type="ordered locus">EUBREC_1473</name>
</gene>
<dbReference type="Proteomes" id="UP000001477">
    <property type="component" value="Chromosome"/>
</dbReference>
<accession>C4Z8Z6</accession>